<proteinExistence type="predicted"/>
<dbReference type="EMBL" id="GECU01029248">
    <property type="protein sequence ID" value="JAS78458.1"/>
    <property type="molecule type" value="Transcribed_RNA"/>
</dbReference>
<evidence type="ECO:0000256" key="1">
    <source>
        <dbReference type="SAM" id="MobiDB-lite"/>
    </source>
</evidence>
<feature type="region of interest" description="Disordered" evidence="1">
    <location>
        <begin position="1"/>
        <end position="54"/>
    </location>
</feature>
<feature type="non-terminal residue" evidence="2">
    <location>
        <position position="1"/>
    </location>
</feature>
<gene>
    <name evidence="2" type="ORF">g.57817</name>
</gene>
<dbReference type="AlphaFoldDB" id="A0A1B6HUW5"/>
<feature type="region of interest" description="Disordered" evidence="1">
    <location>
        <begin position="78"/>
        <end position="105"/>
    </location>
</feature>
<reference evidence="2" key="1">
    <citation type="submission" date="2015-11" db="EMBL/GenBank/DDBJ databases">
        <title>De novo transcriptome assembly of four potential Pierce s Disease insect vectors from Arizona vineyards.</title>
        <authorList>
            <person name="Tassone E.E."/>
        </authorList>
    </citation>
    <scope>NUCLEOTIDE SEQUENCE</scope>
</reference>
<organism evidence="2">
    <name type="scientific">Homalodisca liturata</name>
    <dbReference type="NCBI Taxonomy" id="320908"/>
    <lineage>
        <taxon>Eukaryota</taxon>
        <taxon>Metazoa</taxon>
        <taxon>Ecdysozoa</taxon>
        <taxon>Arthropoda</taxon>
        <taxon>Hexapoda</taxon>
        <taxon>Insecta</taxon>
        <taxon>Pterygota</taxon>
        <taxon>Neoptera</taxon>
        <taxon>Paraneoptera</taxon>
        <taxon>Hemiptera</taxon>
        <taxon>Auchenorrhyncha</taxon>
        <taxon>Membracoidea</taxon>
        <taxon>Cicadellidae</taxon>
        <taxon>Cicadellinae</taxon>
        <taxon>Proconiini</taxon>
        <taxon>Homalodisca</taxon>
    </lineage>
</organism>
<sequence>GDVFYAGAQPPHACAAGEGLHPSRSPAGQDNPARGRLTAANAQQNEPWLDSCSGTERGRLGDKIYAIWERDGFRRHFKEDGGSAKQEGSESSKDKFSFSPYDNFF</sequence>
<protein>
    <submittedName>
        <fullName evidence="2">Uncharacterized protein</fullName>
    </submittedName>
</protein>
<name>A0A1B6HUW5_9HEMI</name>
<feature type="compositionally biased region" description="Basic and acidic residues" evidence="1">
    <location>
        <begin position="78"/>
        <end position="96"/>
    </location>
</feature>
<evidence type="ECO:0000313" key="2">
    <source>
        <dbReference type="EMBL" id="JAS78458.1"/>
    </source>
</evidence>
<accession>A0A1B6HUW5</accession>